<dbReference type="Proteomes" id="UP000439022">
    <property type="component" value="Unassembled WGS sequence"/>
</dbReference>
<evidence type="ECO:0000313" key="2">
    <source>
        <dbReference type="EMBL" id="MRX23395.1"/>
    </source>
</evidence>
<accession>A0A6A8GJW8</accession>
<dbReference type="EMBL" id="WKJO01000002">
    <property type="protein sequence ID" value="MRX23395.1"/>
    <property type="molecule type" value="Genomic_DNA"/>
</dbReference>
<dbReference type="RefSeq" id="WP_151164184.1">
    <property type="nucleotide sequence ID" value="NZ_WKJO01000002.1"/>
</dbReference>
<organism evidence="2 3">
    <name type="scientific">Haloferax litoreum</name>
    <dbReference type="NCBI Taxonomy" id="2666140"/>
    <lineage>
        <taxon>Archaea</taxon>
        <taxon>Methanobacteriati</taxon>
        <taxon>Methanobacteriota</taxon>
        <taxon>Stenosarchaea group</taxon>
        <taxon>Halobacteria</taxon>
        <taxon>Halobacteriales</taxon>
        <taxon>Haloferacaceae</taxon>
        <taxon>Haloferax</taxon>
    </lineage>
</organism>
<evidence type="ECO:0000313" key="3">
    <source>
        <dbReference type="Proteomes" id="UP000439022"/>
    </source>
</evidence>
<sequence>MESEEPLPVTAMKRYWYHLERDEFREAADQFTEDTMYLHPPMHKGISEVYGREELYDYFVNARGPRESSHEVTHYVSDGTSAVIQGRVFGPDVDVPHVFMVYTEVRDGKIAYYSAVNRDETESERVVEDSLG</sequence>
<dbReference type="AlphaFoldDB" id="A0A6A8GJW8"/>
<dbReference type="InterPro" id="IPR037401">
    <property type="entry name" value="SnoaL-like"/>
</dbReference>
<dbReference type="Pfam" id="PF12680">
    <property type="entry name" value="SnoaL_2"/>
    <property type="match status" value="1"/>
</dbReference>
<protein>
    <recommendedName>
        <fullName evidence="1">SnoaL-like domain-containing protein</fullName>
    </recommendedName>
</protein>
<gene>
    <name evidence="2" type="ORF">GJR96_15695</name>
</gene>
<comment type="caution">
    <text evidence="2">The sequence shown here is derived from an EMBL/GenBank/DDBJ whole genome shotgun (WGS) entry which is preliminary data.</text>
</comment>
<dbReference type="InterPro" id="IPR032710">
    <property type="entry name" value="NTF2-like_dom_sf"/>
</dbReference>
<dbReference type="Gene3D" id="3.10.450.50">
    <property type="match status" value="1"/>
</dbReference>
<dbReference type="SUPFAM" id="SSF54427">
    <property type="entry name" value="NTF2-like"/>
    <property type="match status" value="1"/>
</dbReference>
<evidence type="ECO:0000259" key="1">
    <source>
        <dbReference type="Pfam" id="PF12680"/>
    </source>
</evidence>
<feature type="domain" description="SnoaL-like" evidence="1">
    <location>
        <begin position="13"/>
        <end position="112"/>
    </location>
</feature>
<name>A0A6A8GJW8_9EURY</name>
<proteinExistence type="predicted"/>
<keyword evidence="3" id="KW-1185">Reference proteome</keyword>
<reference evidence="2 3" key="1">
    <citation type="submission" date="2019-11" db="EMBL/GenBank/DDBJ databases">
        <title>Whole genome sequence of Haloferax sp. MBLA0076.</title>
        <authorList>
            <person name="Seo M.-J."/>
            <person name="Cho E.-S."/>
        </authorList>
    </citation>
    <scope>NUCLEOTIDE SEQUENCE [LARGE SCALE GENOMIC DNA]</scope>
    <source>
        <strain evidence="2 3">MBLA0076</strain>
    </source>
</reference>